<dbReference type="PANTHER" id="PTHR15907">
    <property type="entry name" value="DUF614 FAMILY PROTEIN-RELATED"/>
    <property type="match status" value="1"/>
</dbReference>
<keyword evidence="2" id="KW-1185">Reference proteome</keyword>
<dbReference type="Proteomes" id="UP000887229">
    <property type="component" value="Unassembled WGS sequence"/>
</dbReference>
<dbReference type="NCBIfam" id="TIGR01571">
    <property type="entry name" value="A_thal_Cys_rich"/>
    <property type="match status" value="1"/>
</dbReference>
<dbReference type="OrthoDB" id="1045822at2759"/>
<dbReference type="RefSeq" id="XP_046119910.1">
    <property type="nucleotide sequence ID" value="XM_046264836.1"/>
</dbReference>
<dbReference type="GeneID" id="70295739"/>
<evidence type="ECO:0008006" key="3">
    <source>
        <dbReference type="Google" id="ProtNLM"/>
    </source>
</evidence>
<name>A0A9P7ZQ16_9HYPO</name>
<dbReference type="Pfam" id="PF04749">
    <property type="entry name" value="PLAC8"/>
    <property type="match status" value="1"/>
</dbReference>
<reference evidence="1" key="1">
    <citation type="journal article" date="2021" name="IMA Fungus">
        <title>Genomic characterization of three marine fungi, including Emericellopsis atlantica sp. nov. with signatures of a generalist lifestyle and marine biomass degradation.</title>
        <authorList>
            <person name="Hagestad O.C."/>
            <person name="Hou L."/>
            <person name="Andersen J.H."/>
            <person name="Hansen E.H."/>
            <person name="Altermark B."/>
            <person name="Li C."/>
            <person name="Kuhnert E."/>
            <person name="Cox R.J."/>
            <person name="Crous P.W."/>
            <person name="Spatafora J.W."/>
            <person name="Lail K."/>
            <person name="Amirebrahimi M."/>
            <person name="Lipzen A."/>
            <person name="Pangilinan J."/>
            <person name="Andreopoulos W."/>
            <person name="Hayes R.D."/>
            <person name="Ng V."/>
            <person name="Grigoriev I.V."/>
            <person name="Jackson S.A."/>
            <person name="Sutton T.D.S."/>
            <person name="Dobson A.D.W."/>
            <person name="Rama T."/>
        </authorList>
    </citation>
    <scope>NUCLEOTIDE SEQUENCE</scope>
    <source>
        <strain evidence="1">TS7</strain>
    </source>
</reference>
<dbReference type="InterPro" id="IPR006461">
    <property type="entry name" value="PLAC_motif_containing"/>
</dbReference>
<accession>A0A9P7ZQ16</accession>
<comment type="caution">
    <text evidence="1">The sequence shown here is derived from an EMBL/GenBank/DDBJ whole genome shotgun (WGS) entry which is preliminary data.</text>
</comment>
<protein>
    <recommendedName>
        <fullName evidence="3">PLAC8-domain-containing protein</fullName>
    </recommendedName>
</protein>
<sequence>MEMNQTGQRRAGQPQRNTNWNVDLFHCGSLFDAIFRPCAVYSRAEERTRNPYLENYEDSNCQHCGQFGALSCVYVKKQRGTIREKYGIEGSGGKDCCVAFCCCACALAQHDAEIESRNPKKRQAVDTAGYRPNTTSMYMPDVNRGSWYATNDIRASGYR</sequence>
<gene>
    <name evidence="1" type="ORF">F5Z01DRAFT_672627</name>
</gene>
<dbReference type="AlphaFoldDB" id="A0A9P7ZQ16"/>
<dbReference type="EMBL" id="MU251249">
    <property type="protein sequence ID" value="KAG9255986.1"/>
    <property type="molecule type" value="Genomic_DNA"/>
</dbReference>
<proteinExistence type="predicted"/>
<organism evidence="1 2">
    <name type="scientific">Emericellopsis atlantica</name>
    <dbReference type="NCBI Taxonomy" id="2614577"/>
    <lineage>
        <taxon>Eukaryota</taxon>
        <taxon>Fungi</taxon>
        <taxon>Dikarya</taxon>
        <taxon>Ascomycota</taxon>
        <taxon>Pezizomycotina</taxon>
        <taxon>Sordariomycetes</taxon>
        <taxon>Hypocreomycetidae</taxon>
        <taxon>Hypocreales</taxon>
        <taxon>Bionectriaceae</taxon>
        <taxon>Emericellopsis</taxon>
    </lineage>
</organism>
<evidence type="ECO:0000313" key="1">
    <source>
        <dbReference type="EMBL" id="KAG9255986.1"/>
    </source>
</evidence>
<evidence type="ECO:0000313" key="2">
    <source>
        <dbReference type="Proteomes" id="UP000887229"/>
    </source>
</evidence>